<dbReference type="AlphaFoldDB" id="A0A6B3N1J1"/>
<comment type="caution">
    <text evidence="1">The sequence shown here is derived from an EMBL/GenBank/DDBJ whole genome shotgun (WGS) entry which is preliminary data.</text>
</comment>
<sequence>MKTNYRSHYIPPAQGKIIEIGRFQIEIVKPYNNHQYCLSQTEVDRVINKNGSSNLEYQLKALNLWHSELPRSLTAQKPNSRDERRRIVKICPIPIEMAFQYWILQANNGRPEAQELIAALGEEGEQQLKKLASEAFGIEAPTQDSQSALRPYSSYNITQSDFNQQTLCQRQQEALVLALKAISYLKQINSLLTEVIETLNSDSSLNSQSIL</sequence>
<accession>A0A6B3N1J1</accession>
<proteinExistence type="predicted"/>
<dbReference type="EMBL" id="JAAHFQ010000060">
    <property type="protein sequence ID" value="NER26959.1"/>
    <property type="molecule type" value="Genomic_DNA"/>
</dbReference>
<protein>
    <submittedName>
        <fullName evidence="1">Uncharacterized protein</fullName>
    </submittedName>
</protein>
<evidence type="ECO:0000313" key="1">
    <source>
        <dbReference type="EMBL" id="NER26959.1"/>
    </source>
</evidence>
<reference evidence="1" key="1">
    <citation type="submission" date="2019-11" db="EMBL/GenBank/DDBJ databases">
        <title>Genomic insights into an expanded diversity of filamentous marine cyanobacteria reveals the extraordinary biosynthetic potential of Moorea and Okeania.</title>
        <authorList>
            <person name="Ferreira Leao T."/>
            <person name="Wang M."/>
            <person name="Moss N."/>
            <person name="Da Silva R."/>
            <person name="Sanders J."/>
            <person name="Nurk S."/>
            <person name="Gurevich A."/>
            <person name="Humphrey G."/>
            <person name="Reher R."/>
            <person name="Zhu Q."/>
            <person name="Belda-Ferre P."/>
            <person name="Glukhov E."/>
            <person name="Rex R."/>
            <person name="Dorrestein P.C."/>
            <person name="Knight R."/>
            <person name="Pevzner P."/>
            <person name="Gerwick W.H."/>
            <person name="Gerwick L."/>
        </authorList>
    </citation>
    <scope>NUCLEOTIDE SEQUENCE</scope>
    <source>
        <strain evidence="1">SIO1C4</strain>
    </source>
</reference>
<name>A0A6B3N1J1_9CYAN</name>
<gene>
    <name evidence="1" type="ORF">F6J89_04825</name>
</gene>
<organism evidence="1">
    <name type="scientific">Symploca sp. SIO1C4</name>
    <dbReference type="NCBI Taxonomy" id="2607765"/>
    <lineage>
        <taxon>Bacteria</taxon>
        <taxon>Bacillati</taxon>
        <taxon>Cyanobacteriota</taxon>
        <taxon>Cyanophyceae</taxon>
        <taxon>Coleofasciculales</taxon>
        <taxon>Coleofasciculaceae</taxon>
        <taxon>Symploca</taxon>
    </lineage>
</organism>